<dbReference type="Proteomes" id="UP000266568">
    <property type="component" value="Unassembled WGS sequence"/>
</dbReference>
<feature type="transmembrane region" description="Helical" evidence="10">
    <location>
        <begin position="234"/>
        <end position="260"/>
    </location>
</feature>
<evidence type="ECO:0000313" key="13">
    <source>
        <dbReference type="Proteomes" id="UP000266568"/>
    </source>
</evidence>
<dbReference type="GO" id="GO:0009252">
    <property type="term" value="P:peptidoglycan biosynthetic process"/>
    <property type="evidence" value="ECO:0007669"/>
    <property type="project" value="UniProtKB-UniRule"/>
</dbReference>
<dbReference type="CDD" id="cd13123">
    <property type="entry name" value="MATE_MurJ_like"/>
    <property type="match status" value="1"/>
</dbReference>
<feature type="transmembrane region" description="Helical" evidence="10">
    <location>
        <begin position="484"/>
        <end position="511"/>
    </location>
</feature>
<evidence type="ECO:0000256" key="10">
    <source>
        <dbReference type="HAMAP-Rule" id="MF_02078"/>
    </source>
</evidence>
<feature type="transmembrane region" description="Helical" evidence="10">
    <location>
        <begin position="453"/>
        <end position="472"/>
    </location>
</feature>
<dbReference type="InterPro" id="IPR004268">
    <property type="entry name" value="MurJ"/>
</dbReference>
<dbReference type="AlphaFoldDB" id="A0A397NMB6"/>
<evidence type="ECO:0000256" key="1">
    <source>
        <dbReference type="ARBA" id="ARBA00004651"/>
    </source>
</evidence>
<organism evidence="12 13">
    <name type="scientific">Hephaestia caeni</name>
    <dbReference type="NCBI Taxonomy" id="645617"/>
    <lineage>
        <taxon>Bacteria</taxon>
        <taxon>Pseudomonadati</taxon>
        <taxon>Pseudomonadota</taxon>
        <taxon>Alphaproteobacteria</taxon>
        <taxon>Sphingomonadales</taxon>
        <taxon>Sphingomonadaceae</taxon>
        <taxon>Hephaestia</taxon>
    </lineage>
</organism>
<evidence type="ECO:0000256" key="11">
    <source>
        <dbReference type="PIRNR" id="PIRNR002869"/>
    </source>
</evidence>
<keyword evidence="6 10" id="KW-1133">Transmembrane helix</keyword>
<dbReference type="HAMAP" id="MF_02078">
    <property type="entry name" value="MurJ_MviN"/>
    <property type="match status" value="1"/>
</dbReference>
<feature type="transmembrane region" description="Helical" evidence="10">
    <location>
        <begin position="414"/>
        <end position="432"/>
    </location>
</feature>
<keyword evidence="7 10" id="KW-0472">Membrane</keyword>
<feature type="transmembrane region" description="Helical" evidence="10">
    <location>
        <begin position="355"/>
        <end position="377"/>
    </location>
</feature>
<comment type="pathway">
    <text evidence="10">Cell wall biogenesis; peptidoglycan biosynthesis.</text>
</comment>
<sequence>MNLLRSLGSVGGLTLVSRVLALGRDTLQATYVGAGFASDAFFVAFRLPNMFRALFAEGAFSAAFIPMFNRKVAEEGGTSAGLRFAEQALAVLFPILIVFTALMLAAAWPVTAALSGGFAKQQPSHADFAFAVMLSRFTIPYLMLISLASLLGGILNSLEKFWVNAAAPILLNVAMIVALLFFHGDNPYETAQAQAISVSAGGALQLGWLMLACRRSGVSLRLRRPRLTPEMRQLMKLILPAAAGAGAAQINLAVSTALAGGLLDEGSISALYYADRLNQLPLGLIGIGLGTILLPTVSRLLSSGREREAMVTQNRGIELALFLTLPATAAFIAAAGPIVSGLFERGHFDAADTVVTSWALAAFSIGLPSYVLVKVLTPGFYARADTRTPVRYAMISIAVNIVGNLILIPTIGTIGPPLATALASTINVYMLYRTLGTRGHFVADAQLRRRLPRLVLAAALMGVALYFGQALVEPFAHGSLIETLPALGVFVIAGIAIYAFACFVTGAFRPADLKAVLSRRRAA</sequence>
<evidence type="ECO:0000256" key="5">
    <source>
        <dbReference type="ARBA" id="ARBA00022984"/>
    </source>
</evidence>
<dbReference type="GO" id="GO:0071555">
    <property type="term" value="P:cell wall organization"/>
    <property type="evidence" value="ECO:0007669"/>
    <property type="project" value="UniProtKB-UniRule"/>
</dbReference>
<comment type="similarity">
    <text evidence="9 10 11">Belongs to the MurJ/MviN family.</text>
</comment>
<dbReference type="PANTHER" id="PTHR47019:SF1">
    <property type="entry name" value="LIPID II FLIPPASE MURJ"/>
    <property type="match status" value="1"/>
</dbReference>
<dbReference type="NCBIfam" id="TIGR01695">
    <property type="entry name" value="murJ_mviN"/>
    <property type="match status" value="1"/>
</dbReference>
<evidence type="ECO:0000256" key="7">
    <source>
        <dbReference type="ARBA" id="ARBA00023136"/>
    </source>
</evidence>
<feature type="transmembrane region" description="Helical" evidence="10">
    <location>
        <begin position="319"/>
        <end position="343"/>
    </location>
</feature>
<dbReference type="EMBL" id="QXDC01000005">
    <property type="protein sequence ID" value="RIA36743.1"/>
    <property type="molecule type" value="Genomic_DNA"/>
</dbReference>
<evidence type="ECO:0000256" key="4">
    <source>
        <dbReference type="ARBA" id="ARBA00022960"/>
    </source>
</evidence>
<proteinExistence type="inferred from homology"/>
<keyword evidence="10 11" id="KW-0961">Cell wall biogenesis/degradation</keyword>
<dbReference type="UniPathway" id="UPA00219"/>
<evidence type="ECO:0000256" key="6">
    <source>
        <dbReference type="ARBA" id="ARBA00022989"/>
    </source>
</evidence>
<dbReference type="GO" id="GO:0005886">
    <property type="term" value="C:plasma membrane"/>
    <property type="evidence" value="ECO:0007669"/>
    <property type="project" value="UniProtKB-SubCell"/>
</dbReference>
<gene>
    <name evidence="10" type="primary">murJ</name>
    <name evidence="12" type="ORF">DFR49_4030</name>
</gene>
<comment type="subcellular location">
    <subcellularLocation>
        <location evidence="10">Cell inner membrane</location>
        <topology evidence="10">Multi-pass membrane protein</topology>
    </subcellularLocation>
    <subcellularLocation>
        <location evidence="1">Cell membrane</location>
        <topology evidence="1">Multi-pass membrane protein</topology>
    </subcellularLocation>
</comment>
<comment type="caution">
    <text evidence="12">The sequence shown here is derived from an EMBL/GenBank/DDBJ whole genome shotgun (WGS) entry which is preliminary data.</text>
</comment>
<keyword evidence="4 10" id="KW-0133">Cell shape</keyword>
<feature type="transmembrane region" description="Helical" evidence="10">
    <location>
        <begin position="389"/>
        <end position="408"/>
    </location>
</feature>
<feature type="transmembrane region" description="Helical" evidence="10">
    <location>
        <begin position="128"/>
        <end position="154"/>
    </location>
</feature>
<feature type="transmembrane region" description="Helical" evidence="10">
    <location>
        <begin position="89"/>
        <end position="108"/>
    </location>
</feature>
<protein>
    <recommendedName>
        <fullName evidence="10">Probable lipid II flippase MurJ</fullName>
    </recommendedName>
</protein>
<name>A0A397NMB6_9SPHN</name>
<feature type="transmembrane region" description="Helical" evidence="10">
    <location>
        <begin position="161"/>
        <end position="182"/>
    </location>
</feature>
<dbReference type="PANTHER" id="PTHR47019">
    <property type="entry name" value="LIPID II FLIPPASE MURJ"/>
    <property type="match status" value="1"/>
</dbReference>
<dbReference type="Pfam" id="PF03023">
    <property type="entry name" value="MurJ"/>
    <property type="match status" value="1"/>
</dbReference>
<reference evidence="12 13" key="1">
    <citation type="submission" date="2018-08" db="EMBL/GenBank/DDBJ databases">
        <title>Genomic Encyclopedia of Type Strains, Phase IV (KMG-IV): sequencing the most valuable type-strain genomes for metagenomic binning, comparative biology and taxonomic classification.</title>
        <authorList>
            <person name="Goeker M."/>
        </authorList>
    </citation>
    <scope>NUCLEOTIDE SEQUENCE [LARGE SCALE GENOMIC DNA]</scope>
    <source>
        <strain evidence="12 13">DSM 25527</strain>
    </source>
</reference>
<dbReference type="GO" id="GO:0015648">
    <property type="term" value="F:lipid-linked peptidoglycan transporter activity"/>
    <property type="evidence" value="ECO:0007669"/>
    <property type="project" value="UniProtKB-UniRule"/>
</dbReference>
<evidence type="ECO:0000256" key="2">
    <source>
        <dbReference type="ARBA" id="ARBA00022475"/>
    </source>
</evidence>
<dbReference type="InterPro" id="IPR051050">
    <property type="entry name" value="Lipid_II_flippase_MurJ/MviN"/>
</dbReference>
<accession>A0A397NMB6</accession>
<dbReference type="GO" id="GO:0034204">
    <property type="term" value="P:lipid translocation"/>
    <property type="evidence" value="ECO:0007669"/>
    <property type="project" value="TreeGrafter"/>
</dbReference>
<dbReference type="RefSeq" id="WP_119037452.1">
    <property type="nucleotide sequence ID" value="NZ_QXDC01000005.1"/>
</dbReference>
<evidence type="ECO:0000256" key="9">
    <source>
        <dbReference type="ARBA" id="ARBA00061532"/>
    </source>
</evidence>
<feature type="transmembrane region" description="Helical" evidence="10">
    <location>
        <begin position="280"/>
        <end position="298"/>
    </location>
</feature>
<keyword evidence="10" id="KW-0997">Cell inner membrane</keyword>
<dbReference type="GO" id="GO:0008360">
    <property type="term" value="P:regulation of cell shape"/>
    <property type="evidence" value="ECO:0007669"/>
    <property type="project" value="UniProtKB-UniRule"/>
</dbReference>
<keyword evidence="2 10" id="KW-1003">Cell membrane</keyword>
<keyword evidence="10 11" id="KW-0813">Transport</keyword>
<evidence type="ECO:0000256" key="3">
    <source>
        <dbReference type="ARBA" id="ARBA00022692"/>
    </source>
</evidence>
<feature type="transmembrane region" description="Helical" evidence="10">
    <location>
        <begin position="194"/>
        <end position="213"/>
    </location>
</feature>
<evidence type="ECO:0000313" key="12">
    <source>
        <dbReference type="EMBL" id="RIA36743.1"/>
    </source>
</evidence>
<evidence type="ECO:0000256" key="8">
    <source>
        <dbReference type="ARBA" id="ARBA00060041"/>
    </source>
</evidence>
<keyword evidence="3 10" id="KW-0812">Transmembrane</keyword>
<keyword evidence="5 10" id="KW-0573">Peptidoglycan synthesis</keyword>
<dbReference type="PRINTS" id="PR01806">
    <property type="entry name" value="VIRFACTRMVIN"/>
</dbReference>
<comment type="function">
    <text evidence="8 10 11">Involved in peptidoglycan biosynthesis. Transports lipid-linked peptidoglycan precursors from the inner to the outer leaflet of the cytoplasmic membrane.</text>
</comment>
<keyword evidence="13" id="KW-1185">Reference proteome</keyword>
<dbReference type="OrthoDB" id="9816572at2"/>
<dbReference type="PIRSF" id="PIRSF002869">
    <property type="entry name" value="MviN"/>
    <property type="match status" value="1"/>
</dbReference>